<reference evidence="3" key="1">
    <citation type="journal article" date="2020" name="Plant J.">
        <title>Transposons played a major role in the diversification between the closely related almond and peach genomes: results from the almond genome sequence.</title>
        <authorList>
            <person name="Alioto T."/>
            <person name="Alexiou K.G."/>
            <person name="Bardil A."/>
            <person name="Barteri F."/>
            <person name="Castanera R."/>
            <person name="Cruz F."/>
            <person name="Dhingra A."/>
            <person name="Duval H."/>
            <person name="Fernandez I Marti A."/>
            <person name="Frias L."/>
            <person name="Galan B."/>
            <person name="Garcia J.L."/>
            <person name="Howad W."/>
            <person name="Gomez-Garrido J."/>
            <person name="Gut M."/>
            <person name="Julca I."/>
            <person name="Morata J."/>
            <person name="Puigdomenech P."/>
            <person name="Ribeca P."/>
            <person name="Rubio Cabetas M.J."/>
            <person name="Vlasova A."/>
            <person name="Wirthensohn M."/>
            <person name="Garcia-Mas J."/>
            <person name="Gabaldon T."/>
            <person name="Casacuberta J.M."/>
            <person name="Arus P."/>
        </authorList>
    </citation>
    <scope>NUCLEOTIDE SEQUENCE [LARGE SCALE GENOMIC DNA]</scope>
    <source>
        <strain evidence="3">cv. Texas</strain>
    </source>
</reference>
<dbReference type="AlphaFoldDB" id="A0A5E4EJQ4"/>
<feature type="domain" description="Integrase zinc-binding" evidence="1">
    <location>
        <begin position="60"/>
        <end position="102"/>
    </location>
</feature>
<accession>A0A5E4EJQ4</accession>
<evidence type="ECO:0000259" key="1">
    <source>
        <dbReference type="Pfam" id="PF17921"/>
    </source>
</evidence>
<sequence length="104" mass="12136">TNLACALAEEVVGFEFMKELYETEDFQEIWVECVRNELMKDYHINERYLFKGNQLFVPVSSLRDKLIRDLHGVTLSGHLGNDKTIASMEERYLLAHLKRDVSTI</sequence>
<dbReference type="Proteomes" id="UP000327085">
    <property type="component" value="Chromosome 8"/>
</dbReference>
<dbReference type="Gramene" id="VVA15199">
    <property type="protein sequence ID" value="VVA15199"/>
    <property type="gene ID" value="Prudul26B035198"/>
</dbReference>
<dbReference type="Pfam" id="PF17921">
    <property type="entry name" value="Integrase_H2C2"/>
    <property type="match status" value="1"/>
</dbReference>
<organism evidence="2 3">
    <name type="scientific">Prunus dulcis</name>
    <name type="common">Almond</name>
    <name type="synonym">Amygdalus dulcis</name>
    <dbReference type="NCBI Taxonomy" id="3755"/>
    <lineage>
        <taxon>Eukaryota</taxon>
        <taxon>Viridiplantae</taxon>
        <taxon>Streptophyta</taxon>
        <taxon>Embryophyta</taxon>
        <taxon>Tracheophyta</taxon>
        <taxon>Spermatophyta</taxon>
        <taxon>Magnoliopsida</taxon>
        <taxon>eudicotyledons</taxon>
        <taxon>Gunneridae</taxon>
        <taxon>Pentapetalae</taxon>
        <taxon>rosids</taxon>
        <taxon>fabids</taxon>
        <taxon>Rosales</taxon>
        <taxon>Rosaceae</taxon>
        <taxon>Amygdaloideae</taxon>
        <taxon>Amygdaleae</taxon>
        <taxon>Prunus</taxon>
    </lineage>
</organism>
<evidence type="ECO:0000313" key="3">
    <source>
        <dbReference type="Proteomes" id="UP000327085"/>
    </source>
</evidence>
<feature type="non-terminal residue" evidence="2">
    <location>
        <position position="1"/>
    </location>
</feature>
<proteinExistence type="predicted"/>
<dbReference type="EMBL" id="CABIKO010000013">
    <property type="protein sequence ID" value="VVA15199.1"/>
    <property type="molecule type" value="Genomic_DNA"/>
</dbReference>
<evidence type="ECO:0000313" key="2">
    <source>
        <dbReference type="EMBL" id="VVA15199.1"/>
    </source>
</evidence>
<dbReference type="OMA" id="DYHINER"/>
<protein>
    <recommendedName>
        <fullName evidence="1">Integrase zinc-binding domain-containing protein</fullName>
    </recommendedName>
</protein>
<name>A0A5E4EJQ4_PRUDU</name>
<dbReference type="Gene3D" id="1.10.340.70">
    <property type="match status" value="1"/>
</dbReference>
<feature type="non-terminal residue" evidence="2">
    <location>
        <position position="104"/>
    </location>
</feature>
<dbReference type="InParanoid" id="A0A5E4EJQ4"/>
<dbReference type="InterPro" id="IPR041588">
    <property type="entry name" value="Integrase_H2C2"/>
</dbReference>
<gene>
    <name evidence="2" type="ORF">ALMOND_2B035198</name>
</gene>